<keyword evidence="2" id="KW-0560">Oxidoreductase</keyword>
<dbReference type="EMBL" id="JACCBU010000001">
    <property type="protein sequence ID" value="NYE71098.1"/>
    <property type="molecule type" value="Genomic_DNA"/>
</dbReference>
<dbReference type="Proteomes" id="UP000569914">
    <property type="component" value="Unassembled WGS sequence"/>
</dbReference>
<reference evidence="2 3" key="1">
    <citation type="submission" date="2020-07" db="EMBL/GenBank/DDBJ databases">
        <title>Sequencing the genomes of 1000 actinobacteria strains.</title>
        <authorList>
            <person name="Klenk H.-P."/>
        </authorList>
    </citation>
    <scope>NUCLEOTIDE SEQUENCE [LARGE SCALE GENOMIC DNA]</scope>
    <source>
        <strain evidence="2 3">DSM 22083</strain>
    </source>
</reference>
<keyword evidence="3" id="KW-1185">Reference proteome</keyword>
<dbReference type="InterPro" id="IPR011008">
    <property type="entry name" value="Dimeric_a/b-barrel"/>
</dbReference>
<sequence length="103" mass="10731">MTVVVTAVFHPKEGAKEQLAEAMREGIEAVHAEPGCELYAIHDAADGTITMIEKWTTVEDLDAHGSGAAVKVLGAGIEGLLAKPTVVTRMTPIPLGTPEQGAL</sequence>
<dbReference type="PROSITE" id="PS51725">
    <property type="entry name" value="ABM"/>
    <property type="match status" value="1"/>
</dbReference>
<dbReference type="Gene3D" id="3.30.70.100">
    <property type="match status" value="1"/>
</dbReference>
<name>A0A7Y9LBQ7_9ACTN</name>
<gene>
    <name evidence="2" type="ORF">BKA15_002427</name>
</gene>
<evidence type="ECO:0000313" key="3">
    <source>
        <dbReference type="Proteomes" id="UP000569914"/>
    </source>
</evidence>
<dbReference type="SUPFAM" id="SSF54909">
    <property type="entry name" value="Dimeric alpha+beta barrel"/>
    <property type="match status" value="1"/>
</dbReference>
<dbReference type="RefSeq" id="WP_179751020.1">
    <property type="nucleotide sequence ID" value="NZ_JACCBU010000001.1"/>
</dbReference>
<dbReference type="GO" id="GO:0004497">
    <property type="term" value="F:monooxygenase activity"/>
    <property type="evidence" value="ECO:0007669"/>
    <property type="project" value="UniProtKB-KW"/>
</dbReference>
<keyword evidence="2" id="KW-0503">Monooxygenase</keyword>
<feature type="domain" description="ABM" evidence="1">
    <location>
        <begin position="3"/>
        <end position="90"/>
    </location>
</feature>
<protein>
    <submittedName>
        <fullName evidence="2">Quinol monooxygenase YgiN</fullName>
    </submittedName>
</protein>
<proteinExistence type="predicted"/>
<organism evidence="2 3">
    <name type="scientific">Microlunatus parietis</name>
    <dbReference type="NCBI Taxonomy" id="682979"/>
    <lineage>
        <taxon>Bacteria</taxon>
        <taxon>Bacillati</taxon>
        <taxon>Actinomycetota</taxon>
        <taxon>Actinomycetes</taxon>
        <taxon>Propionibacteriales</taxon>
        <taxon>Propionibacteriaceae</taxon>
        <taxon>Microlunatus</taxon>
    </lineage>
</organism>
<accession>A0A7Y9LBQ7</accession>
<dbReference type="Pfam" id="PF03992">
    <property type="entry name" value="ABM"/>
    <property type="match status" value="1"/>
</dbReference>
<dbReference type="AlphaFoldDB" id="A0A7Y9LBQ7"/>
<evidence type="ECO:0000259" key="1">
    <source>
        <dbReference type="PROSITE" id="PS51725"/>
    </source>
</evidence>
<evidence type="ECO:0000313" key="2">
    <source>
        <dbReference type="EMBL" id="NYE71098.1"/>
    </source>
</evidence>
<dbReference type="InterPro" id="IPR007138">
    <property type="entry name" value="ABM_dom"/>
</dbReference>
<comment type="caution">
    <text evidence="2">The sequence shown here is derived from an EMBL/GenBank/DDBJ whole genome shotgun (WGS) entry which is preliminary data.</text>
</comment>